<name>A0A5C6DI35_9BACT</name>
<dbReference type="SUPFAM" id="SSF143422">
    <property type="entry name" value="Transposase IS200-like"/>
    <property type="match status" value="1"/>
</dbReference>
<dbReference type="InterPro" id="IPR036515">
    <property type="entry name" value="Transposase_17_sf"/>
</dbReference>
<reference evidence="2 3" key="1">
    <citation type="submission" date="2019-02" db="EMBL/GenBank/DDBJ databases">
        <title>Deep-cultivation of Planctomycetes and their phenomic and genomic characterization uncovers novel biology.</title>
        <authorList>
            <person name="Wiegand S."/>
            <person name="Jogler M."/>
            <person name="Boedeker C."/>
            <person name="Pinto D."/>
            <person name="Vollmers J."/>
            <person name="Rivas-Marin E."/>
            <person name="Kohn T."/>
            <person name="Peeters S.H."/>
            <person name="Heuer A."/>
            <person name="Rast P."/>
            <person name="Oberbeckmann S."/>
            <person name="Bunk B."/>
            <person name="Jeske O."/>
            <person name="Meyerdierks A."/>
            <person name="Storesund J.E."/>
            <person name="Kallscheuer N."/>
            <person name="Luecker S."/>
            <person name="Lage O.M."/>
            <person name="Pohl T."/>
            <person name="Merkel B.J."/>
            <person name="Hornburger P."/>
            <person name="Mueller R.-W."/>
            <person name="Bruemmer F."/>
            <person name="Labrenz M."/>
            <person name="Spormann A.M."/>
            <person name="Op Den Camp H."/>
            <person name="Overmann J."/>
            <person name="Amann R."/>
            <person name="Jetten M.S.M."/>
            <person name="Mascher T."/>
            <person name="Medema M.H."/>
            <person name="Devos D.P."/>
            <person name="Kaster A.-K."/>
            <person name="Ovreas L."/>
            <person name="Rohde M."/>
            <person name="Galperin M.Y."/>
            <person name="Jogler C."/>
        </authorList>
    </citation>
    <scope>NUCLEOTIDE SEQUENCE [LARGE SCALE GENOMIC DNA]</scope>
    <source>
        <strain evidence="2 3">Q31b</strain>
    </source>
</reference>
<keyword evidence="3" id="KW-1185">Reference proteome</keyword>
<dbReference type="Gene3D" id="3.30.70.1290">
    <property type="entry name" value="Transposase IS200-like"/>
    <property type="match status" value="1"/>
</dbReference>
<dbReference type="AlphaFoldDB" id="A0A5C6DI35"/>
<feature type="compositionally biased region" description="Basic and acidic residues" evidence="1">
    <location>
        <begin position="152"/>
        <end position="163"/>
    </location>
</feature>
<proteinExistence type="predicted"/>
<dbReference type="GO" id="GO:0003677">
    <property type="term" value="F:DNA binding"/>
    <property type="evidence" value="ECO:0007669"/>
    <property type="project" value="InterPro"/>
</dbReference>
<protein>
    <recommendedName>
        <fullName evidence="4">Transposase</fullName>
    </recommendedName>
</protein>
<dbReference type="PANTHER" id="PTHR34322:SF2">
    <property type="entry name" value="TRANSPOSASE IS200-LIKE DOMAIN-CONTAINING PROTEIN"/>
    <property type="match status" value="1"/>
</dbReference>
<dbReference type="GO" id="GO:0004803">
    <property type="term" value="F:transposase activity"/>
    <property type="evidence" value="ECO:0007669"/>
    <property type="project" value="InterPro"/>
</dbReference>
<dbReference type="PANTHER" id="PTHR34322">
    <property type="entry name" value="TRANSPOSASE, Y1_TNP DOMAIN-CONTAINING"/>
    <property type="match status" value="1"/>
</dbReference>
<dbReference type="Proteomes" id="UP000315471">
    <property type="component" value="Unassembled WGS sequence"/>
</dbReference>
<organism evidence="2 3">
    <name type="scientific">Novipirellula aureliae</name>
    <dbReference type="NCBI Taxonomy" id="2527966"/>
    <lineage>
        <taxon>Bacteria</taxon>
        <taxon>Pseudomonadati</taxon>
        <taxon>Planctomycetota</taxon>
        <taxon>Planctomycetia</taxon>
        <taxon>Pirellulales</taxon>
        <taxon>Pirellulaceae</taxon>
        <taxon>Novipirellula</taxon>
    </lineage>
</organism>
<accession>A0A5C6DI35</accession>
<feature type="region of interest" description="Disordered" evidence="1">
    <location>
        <begin position="141"/>
        <end position="163"/>
    </location>
</feature>
<dbReference type="EMBL" id="SJPY01000008">
    <property type="protein sequence ID" value="TWU36500.1"/>
    <property type="molecule type" value="Genomic_DNA"/>
</dbReference>
<sequence length="163" mass="19480">MSDFLRWVSLTHTMRYHAHYKTAGEGHVYQGRFKSFSVQDDDHFLVLCRYVERNAKRAKLVKDAEDWRWGSLYRWSRSSEPLPRLLTPWPIPREANWIRRVNEPLDEKEIDSIRWSIRRGSPLGEPGWVESIARRLDLESTLRPRGRPKKKLPNESRLLRNES</sequence>
<evidence type="ECO:0008006" key="4">
    <source>
        <dbReference type="Google" id="ProtNLM"/>
    </source>
</evidence>
<evidence type="ECO:0000313" key="2">
    <source>
        <dbReference type="EMBL" id="TWU36500.1"/>
    </source>
</evidence>
<gene>
    <name evidence="2" type="ORF">Q31b_47810</name>
</gene>
<evidence type="ECO:0000256" key="1">
    <source>
        <dbReference type="SAM" id="MobiDB-lite"/>
    </source>
</evidence>
<evidence type="ECO:0000313" key="3">
    <source>
        <dbReference type="Proteomes" id="UP000315471"/>
    </source>
</evidence>
<comment type="caution">
    <text evidence="2">The sequence shown here is derived from an EMBL/GenBank/DDBJ whole genome shotgun (WGS) entry which is preliminary data.</text>
</comment>
<dbReference type="GO" id="GO:0006313">
    <property type="term" value="P:DNA transposition"/>
    <property type="evidence" value="ECO:0007669"/>
    <property type="project" value="InterPro"/>
</dbReference>
<dbReference type="OrthoDB" id="277009at2"/>